<dbReference type="EMBL" id="SSMC01000002">
    <property type="protein sequence ID" value="THD67637.1"/>
    <property type="molecule type" value="Genomic_DNA"/>
</dbReference>
<sequence>MEELKQEFLKIALEQLKNYGVVITFFVLGILTGYYFKLFVTDRKYNKQIDIRFKEKDERIRELNLIVLDRLNKVQVEKESKGLIRRIKRYFKNFAKKD</sequence>
<proteinExistence type="predicted"/>
<evidence type="ECO:0000256" key="1">
    <source>
        <dbReference type="SAM" id="Phobius"/>
    </source>
</evidence>
<dbReference type="AlphaFoldDB" id="A0A4S3M0T1"/>
<organism evidence="2 3">
    <name type="scientific">Robertkochia marina</name>
    <dbReference type="NCBI Taxonomy" id="1227945"/>
    <lineage>
        <taxon>Bacteria</taxon>
        <taxon>Pseudomonadati</taxon>
        <taxon>Bacteroidota</taxon>
        <taxon>Flavobacteriia</taxon>
        <taxon>Flavobacteriales</taxon>
        <taxon>Flavobacteriaceae</taxon>
        <taxon>Robertkochia</taxon>
    </lineage>
</organism>
<keyword evidence="1" id="KW-0812">Transmembrane</keyword>
<feature type="transmembrane region" description="Helical" evidence="1">
    <location>
        <begin position="20"/>
        <end position="40"/>
    </location>
</feature>
<keyword evidence="3" id="KW-1185">Reference proteome</keyword>
<evidence type="ECO:0000313" key="2">
    <source>
        <dbReference type="EMBL" id="THD67637.1"/>
    </source>
</evidence>
<protein>
    <submittedName>
        <fullName evidence="2">Uncharacterized protein</fullName>
    </submittedName>
</protein>
<reference evidence="2 3" key="1">
    <citation type="submission" date="2019-04" db="EMBL/GenBank/DDBJ databases">
        <title>Draft genome sequence of Robertkochia marina CC-AMO-30D.</title>
        <authorList>
            <person name="Hameed A."/>
            <person name="Lin S.-Y."/>
            <person name="Shahina M."/>
            <person name="Lai W.-A."/>
            <person name="Young C.-C."/>
        </authorList>
    </citation>
    <scope>NUCLEOTIDE SEQUENCE [LARGE SCALE GENOMIC DNA]</scope>
    <source>
        <strain evidence="2 3">CC-AMO-30D</strain>
    </source>
</reference>
<dbReference type="RefSeq" id="WP_136335842.1">
    <property type="nucleotide sequence ID" value="NZ_QXMP01000008.1"/>
</dbReference>
<evidence type="ECO:0000313" key="3">
    <source>
        <dbReference type="Proteomes" id="UP000305939"/>
    </source>
</evidence>
<dbReference type="Proteomes" id="UP000305939">
    <property type="component" value="Unassembled WGS sequence"/>
</dbReference>
<gene>
    <name evidence="2" type="ORF">E7Z59_08235</name>
</gene>
<keyword evidence="1" id="KW-0472">Membrane</keyword>
<keyword evidence="1" id="KW-1133">Transmembrane helix</keyword>
<dbReference type="OrthoDB" id="9979497at2"/>
<comment type="caution">
    <text evidence="2">The sequence shown here is derived from an EMBL/GenBank/DDBJ whole genome shotgun (WGS) entry which is preliminary data.</text>
</comment>
<name>A0A4S3M0T1_9FLAO</name>
<accession>A0A4S3M0T1</accession>